<dbReference type="GO" id="GO:0003700">
    <property type="term" value="F:DNA-binding transcription factor activity"/>
    <property type="evidence" value="ECO:0007669"/>
    <property type="project" value="InterPro"/>
</dbReference>
<dbReference type="InterPro" id="IPR009057">
    <property type="entry name" value="Homeodomain-like_sf"/>
</dbReference>
<dbReference type="GO" id="GO:0003677">
    <property type="term" value="F:DNA binding"/>
    <property type="evidence" value="ECO:0007669"/>
    <property type="project" value="UniProtKB-KW"/>
</dbReference>
<dbReference type="PANTHER" id="PTHR31003:SF3">
    <property type="entry name" value="HOMEODOMAIN-LIKE SUPERFAMILY PROTEIN-RELATED"/>
    <property type="match status" value="1"/>
</dbReference>
<feature type="coiled-coil region" evidence="6">
    <location>
        <begin position="30"/>
        <end position="60"/>
    </location>
</feature>
<dbReference type="InterPro" id="IPR058673">
    <property type="entry name" value="HHO5-like_N"/>
</dbReference>
<evidence type="ECO:0000256" key="7">
    <source>
        <dbReference type="SAM" id="MobiDB-lite"/>
    </source>
</evidence>
<keyword evidence="3" id="KW-0238">DNA-binding</keyword>
<dbReference type="FunFam" id="1.10.10.60:FF:000002">
    <property type="entry name" value="Myb family transcription factor"/>
    <property type="match status" value="1"/>
</dbReference>
<keyword evidence="9" id="KW-1185">Reference proteome</keyword>
<evidence type="ECO:0000256" key="3">
    <source>
        <dbReference type="ARBA" id="ARBA00023125"/>
    </source>
</evidence>
<evidence type="ECO:0000313" key="9">
    <source>
        <dbReference type="Proteomes" id="UP000504607"/>
    </source>
</evidence>
<keyword evidence="5" id="KW-0539">Nucleus</keyword>
<dbReference type="FunCoup" id="A0A6I9SE68">
    <property type="interactions" value="7"/>
</dbReference>
<dbReference type="InterPro" id="IPR006447">
    <property type="entry name" value="Myb_dom_plants"/>
</dbReference>
<dbReference type="InterPro" id="IPR017930">
    <property type="entry name" value="Myb_dom"/>
</dbReference>
<gene>
    <name evidence="10" type="primary">LOC105059999</name>
</gene>
<dbReference type="PROSITE" id="PS51294">
    <property type="entry name" value="HTH_MYB"/>
    <property type="match status" value="1"/>
</dbReference>
<feature type="compositionally biased region" description="Low complexity" evidence="7">
    <location>
        <begin position="341"/>
        <end position="360"/>
    </location>
</feature>
<keyword evidence="4" id="KW-0804">Transcription</keyword>
<evidence type="ECO:0000256" key="1">
    <source>
        <dbReference type="ARBA" id="ARBA00004123"/>
    </source>
</evidence>
<dbReference type="InParanoid" id="A0A6I9SE68"/>
<name>A0A6I9SE68_ELAGV</name>
<dbReference type="GO" id="GO:0005634">
    <property type="term" value="C:nucleus"/>
    <property type="evidence" value="ECO:0007669"/>
    <property type="project" value="UniProtKB-SubCell"/>
</dbReference>
<dbReference type="OrthoDB" id="1908613at2759"/>
<reference evidence="10" key="1">
    <citation type="submission" date="2025-08" db="UniProtKB">
        <authorList>
            <consortium name="RefSeq"/>
        </authorList>
    </citation>
    <scope>IDENTIFICATION</scope>
</reference>
<dbReference type="KEGG" id="egu:105059999"/>
<evidence type="ECO:0000256" key="6">
    <source>
        <dbReference type="SAM" id="Coils"/>
    </source>
</evidence>
<feature type="region of interest" description="Disordered" evidence="7">
    <location>
        <begin position="341"/>
        <end position="387"/>
    </location>
</feature>
<dbReference type="InterPro" id="IPR001005">
    <property type="entry name" value="SANT/Myb"/>
</dbReference>
<dbReference type="AlphaFoldDB" id="A0A6I9SE68"/>
<accession>A0A6I9SE68</accession>
<dbReference type="InterPro" id="IPR044787">
    <property type="entry name" value="HHO5-like"/>
</dbReference>
<dbReference type="Gene3D" id="1.10.10.60">
    <property type="entry name" value="Homeodomain-like"/>
    <property type="match status" value="1"/>
</dbReference>
<protein>
    <submittedName>
        <fullName evidence="10">Myb family transcription factor EFM</fullName>
    </submittedName>
</protein>
<feature type="compositionally biased region" description="Basic and acidic residues" evidence="7">
    <location>
        <begin position="134"/>
        <end position="167"/>
    </location>
</feature>
<feature type="region of interest" description="Disordered" evidence="7">
    <location>
        <begin position="132"/>
        <end position="170"/>
    </location>
</feature>
<feature type="domain" description="HTH myb-type" evidence="8">
    <location>
        <begin position="254"/>
        <end position="314"/>
    </location>
</feature>
<dbReference type="Pfam" id="PF00249">
    <property type="entry name" value="Myb_DNA-binding"/>
    <property type="match status" value="1"/>
</dbReference>
<evidence type="ECO:0000256" key="4">
    <source>
        <dbReference type="ARBA" id="ARBA00023163"/>
    </source>
</evidence>
<proteinExistence type="predicted"/>
<evidence type="ECO:0000256" key="2">
    <source>
        <dbReference type="ARBA" id="ARBA00023015"/>
    </source>
</evidence>
<dbReference type="GeneID" id="105059999"/>
<comment type="subcellular location">
    <subcellularLocation>
        <location evidence="1">Nucleus</location>
    </subcellularLocation>
</comment>
<evidence type="ECO:0000256" key="5">
    <source>
        <dbReference type="ARBA" id="ARBA00023242"/>
    </source>
</evidence>
<dbReference type="SUPFAM" id="SSF46689">
    <property type="entry name" value="Homeodomain-like"/>
    <property type="match status" value="1"/>
</dbReference>
<keyword evidence="6" id="KW-0175">Coiled coil</keyword>
<evidence type="ECO:0000259" key="8">
    <source>
        <dbReference type="PROSITE" id="PS51294"/>
    </source>
</evidence>
<dbReference type="NCBIfam" id="TIGR01557">
    <property type="entry name" value="myb_SHAQKYF"/>
    <property type="match status" value="1"/>
</dbReference>
<keyword evidence="2" id="KW-0805">Transcription regulation</keyword>
<sequence>MGSVTPELGLDLKLCAMKSASGFLKEAWAIEKGEGRMAKVEECVKSLEEERRKIEAFKRELPLCMHLIGDVIQGLKEELEQCRMDGYAMSGNVLEEFMPIKSKFEEEDRVKFEDDTKDKMNWMSSAQLWSDNYSDEKKDSTPTDEKRIAEKRVGEPDHETSSLESRGRSGGGAFVPFKGLSALAANARKEEKPAVGLPDLFLLSPGIKDSRSVPAVTDDHRGSDVISKATVRAPAPSPLAAAGAHLSLHAQQQTQRKPRRCWSPELHRRFVAALQHLGGAQVATPKQIRELMKVDGLTNDEVKSHLQKYRLHTRKVPNASAAVNHSVVVMGDLWVPQEHYSTSQKSASQSGSPQSPLQLAGAGHTISITAGDSCEEEDGKSESYSWK</sequence>
<evidence type="ECO:0000313" key="10">
    <source>
        <dbReference type="RefSeq" id="XP_010941843.1"/>
    </source>
</evidence>
<dbReference type="Pfam" id="PF26575">
    <property type="entry name" value="HHO5_N"/>
    <property type="match status" value="1"/>
</dbReference>
<dbReference type="PANTHER" id="PTHR31003">
    <property type="entry name" value="MYB FAMILY TRANSCRIPTION FACTOR"/>
    <property type="match status" value="1"/>
</dbReference>
<dbReference type="Proteomes" id="UP000504607">
    <property type="component" value="Unplaced"/>
</dbReference>
<dbReference type="RefSeq" id="XP_010941843.1">
    <property type="nucleotide sequence ID" value="XM_010943541.3"/>
</dbReference>
<organism evidence="9 10">
    <name type="scientific">Elaeis guineensis var. tenera</name>
    <name type="common">Oil palm</name>
    <dbReference type="NCBI Taxonomy" id="51953"/>
    <lineage>
        <taxon>Eukaryota</taxon>
        <taxon>Viridiplantae</taxon>
        <taxon>Streptophyta</taxon>
        <taxon>Embryophyta</taxon>
        <taxon>Tracheophyta</taxon>
        <taxon>Spermatophyta</taxon>
        <taxon>Magnoliopsida</taxon>
        <taxon>Liliopsida</taxon>
        <taxon>Arecaceae</taxon>
        <taxon>Arecoideae</taxon>
        <taxon>Cocoseae</taxon>
        <taxon>Elaeidinae</taxon>
        <taxon>Elaeis</taxon>
    </lineage>
</organism>